<dbReference type="EMBL" id="LJYW01000001">
    <property type="protein sequence ID" value="KPL52714.1"/>
    <property type="molecule type" value="Genomic_DNA"/>
</dbReference>
<dbReference type="InterPro" id="IPR051814">
    <property type="entry name" value="NAD(P)H-dep_FMN_reductase"/>
</dbReference>
<comment type="caution">
    <text evidence="6">The sequence shown here is derived from an EMBL/GenBank/DDBJ whole genome shotgun (WGS) entry which is preliminary data.</text>
</comment>
<dbReference type="NCBIfam" id="TIGR03566">
    <property type="entry name" value="FMN_reduc_MsuE"/>
    <property type="match status" value="1"/>
</dbReference>
<gene>
    <name evidence="6" type="ORF">ABB55_11205</name>
</gene>
<dbReference type="InterPro" id="IPR019912">
    <property type="entry name" value="FMN_Rdtase_MsuE-like"/>
</dbReference>
<keyword evidence="7" id="KW-1185">Reference proteome</keyword>
<name>A0A0P6W5Y3_9HYPH</name>
<dbReference type="PANTHER" id="PTHR43408">
    <property type="entry name" value="FMN REDUCTASE (NADPH)"/>
    <property type="match status" value="1"/>
</dbReference>
<keyword evidence="4" id="KW-0560">Oxidoreductase</keyword>
<dbReference type="STRING" id="665126.ABB55_11205"/>
<evidence type="ECO:0000256" key="3">
    <source>
        <dbReference type="ARBA" id="ARBA00022643"/>
    </source>
</evidence>
<evidence type="ECO:0000259" key="5">
    <source>
        <dbReference type="Pfam" id="PF03358"/>
    </source>
</evidence>
<dbReference type="Gene3D" id="3.40.50.360">
    <property type="match status" value="1"/>
</dbReference>
<dbReference type="InterPro" id="IPR029039">
    <property type="entry name" value="Flavoprotein-like_sf"/>
</dbReference>
<keyword evidence="3" id="KW-0288">FMN</keyword>
<dbReference type="GO" id="GO:0016491">
    <property type="term" value="F:oxidoreductase activity"/>
    <property type="evidence" value="ECO:0007669"/>
    <property type="project" value="UniProtKB-KW"/>
</dbReference>
<dbReference type="RefSeq" id="WP_054358877.1">
    <property type="nucleotide sequence ID" value="NZ_LJYW01000001.1"/>
</dbReference>
<evidence type="ECO:0000313" key="7">
    <source>
        <dbReference type="Proteomes" id="UP000048984"/>
    </source>
</evidence>
<proteinExistence type="inferred from homology"/>
<dbReference type="Pfam" id="PF03358">
    <property type="entry name" value="FMN_red"/>
    <property type="match status" value="1"/>
</dbReference>
<sequence length="186" mass="19413">MTRAHLVGLSGNTQRPSRTLGLTTTIVEEIALRTSVESTVFDLVDLGPELGATLDARRAPPRLAGLIDAIAGADALVVASPVYKGAYSGLFKHLFDLIDPAALAGKPLVIAATGGGERHALVVEHALRPLFAFFGAAVAPTAVYAAEKEFLDYRPSQPPLLARIGQAADEAAALVAARRQPLARTA</sequence>
<organism evidence="6 7">
    <name type="scientific">Prosthecodimorpha hirschii</name>
    <dbReference type="NCBI Taxonomy" id="665126"/>
    <lineage>
        <taxon>Bacteria</taxon>
        <taxon>Pseudomonadati</taxon>
        <taxon>Pseudomonadota</taxon>
        <taxon>Alphaproteobacteria</taxon>
        <taxon>Hyphomicrobiales</taxon>
        <taxon>Ancalomicrobiaceae</taxon>
        <taxon>Prosthecodimorpha</taxon>
    </lineage>
</organism>
<dbReference type="Proteomes" id="UP000048984">
    <property type="component" value="Unassembled WGS sequence"/>
</dbReference>
<evidence type="ECO:0000256" key="1">
    <source>
        <dbReference type="ARBA" id="ARBA00005990"/>
    </source>
</evidence>
<comment type="similarity">
    <text evidence="1">Belongs to the SsuE family.</text>
</comment>
<evidence type="ECO:0000313" key="6">
    <source>
        <dbReference type="EMBL" id="KPL52714.1"/>
    </source>
</evidence>
<dbReference type="SUPFAM" id="SSF52218">
    <property type="entry name" value="Flavoproteins"/>
    <property type="match status" value="1"/>
</dbReference>
<feature type="domain" description="NADPH-dependent FMN reductase-like" evidence="5">
    <location>
        <begin position="6"/>
        <end position="148"/>
    </location>
</feature>
<reference evidence="6 7" key="2">
    <citation type="submission" date="2015-10" db="EMBL/GenBank/DDBJ databases">
        <title>Draft Genome Sequence of Prosthecomicrobium hirschii ATCC 27832.</title>
        <authorList>
            <person name="Daniel J."/>
            <person name="Givan S.A."/>
            <person name="Brun Y.V."/>
            <person name="Brown P.J."/>
        </authorList>
    </citation>
    <scope>NUCLEOTIDE SEQUENCE [LARGE SCALE GENOMIC DNA]</scope>
    <source>
        <strain evidence="6 7">16</strain>
    </source>
</reference>
<evidence type="ECO:0000256" key="4">
    <source>
        <dbReference type="ARBA" id="ARBA00023002"/>
    </source>
</evidence>
<dbReference type="AlphaFoldDB" id="A0A0P6W5Y3"/>
<dbReference type="InterPro" id="IPR005025">
    <property type="entry name" value="FMN_Rdtase-like_dom"/>
</dbReference>
<protein>
    <recommendedName>
        <fullName evidence="5">NADPH-dependent FMN reductase-like domain-containing protein</fullName>
    </recommendedName>
</protein>
<reference evidence="6 7" key="1">
    <citation type="submission" date="2015-09" db="EMBL/GenBank/DDBJ databases">
        <authorList>
            <person name="Jackson K.R."/>
            <person name="Lunt B.L."/>
            <person name="Fisher J.N.B."/>
            <person name="Gardner A.V."/>
            <person name="Bailey M.E."/>
            <person name="Deus L.M."/>
            <person name="Earl A.S."/>
            <person name="Gibby P.D."/>
            <person name="Hartmann K.A."/>
            <person name="Liu J.E."/>
            <person name="Manci A.M."/>
            <person name="Nielsen D.A."/>
            <person name="Solomon M.B."/>
            <person name="Breakwell D.P."/>
            <person name="Burnett S.H."/>
            <person name="Grose J.H."/>
        </authorList>
    </citation>
    <scope>NUCLEOTIDE SEQUENCE [LARGE SCALE GENOMIC DNA]</scope>
    <source>
        <strain evidence="6 7">16</strain>
    </source>
</reference>
<accession>A0A0P6W5Y3</accession>
<evidence type="ECO:0000256" key="2">
    <source>
        <dbReference type="ARBA" id="ARBA00022630"/>
    </source>
</evidence>
<keyword evidence="2" id="KW-0285">Flavoprotein</keyword>
<dbReference type="PANTHER" id="PTHR43408:SF2">
    <property type="entry name" value="FMN REDUCTASE (NADPH)"/>
    <property type="match status" value="1"/>
</dbReference>